<dbReference type="InterPro" id="IPR024047">
    <property type="entry name" value="MM3350-like_sf"/>
</dbReference>
<name>A0A552X1D0_9GAMM</name>
<evidence type="ECO:0000313" key="2">
    <source>
        <dbReference type="EMBL" id="TRW48403.1"/>
    </source>
</evidence>
<gene>
    <name evidence="2" type="ORF">FM042_09515</name>
</gene>
<dbReference type="PANTHER" id="PTHR41878:SF1">
    <property type="entry name" value="TNPR PROTEIN"/>
    <property type="match status" value="1"/>
</dbReference>
<evidence type="ECO:0000259" key="1">
    <source>
        <dbReference type="Pfam" id="PF07929"/>
    </source>
</evidence>
<dbReference type="SUPFAM" id="SSF159941">
    <property type="entry name" value="MM3350-like"/>
    <property type="match status" value="1"/>
</dbReference>
<reference evidence="2 3" key="1">
    <citation type="submission" date="2019-07" db="EMBL/GenBank/DDBJ databases">
        <authorList>
            <person name="Yang M."/>
            <person name="Zhao D."/>
            <person name="Xiang H."/>
        </authorList>
    </citation>
    <scope>NUCLEOTIDE SEQUENCE [LARGE SCALE GENOMIC DNA]</scope>
    <source>
        <strain evidence="2 3">IM1326</strain>
    </source>
</reference>
<organism evidence="2 3">
    <name type="scientific">Aliidiomarina halalkaliphila</name>
    <dbReference type="NCBI Taxonomy" id="2593535"/>
    <lineage>
        <taxon>Bacteria</taxon>
        <taxon>Pseudomonadati</taxon>
        <taxon>Pseudomonadota</taxon>
        <taxon>Gammaproteobacteria</taxon>
        <taxon>Alteromonadales</taxon>
        <taxon>Idiomarinaceae</taxon>
        <taxon>Aliidiomarina</taxon>
    </lineage>
</organism>
<protein>
    <submittedName>
        <fullName evidence="2">Plasmid pRiA4b ORF-3 family protein</fullName>
    </submittedName>
</protein>
<proteinExistence type="predicted"/>
<evidence type="ECO:0000313" key="3">
    <source>
        <dbReference type="Proteomes" id="UP000320359"/>
    </source>
</evidence>
<dbReference type="InterPro" id="IPR012912">
    <property type="entry name" value="Plasmid_pRiA4b_Orf3-like"/>
</dbReference>
<dbReference type="Gene3D" id="3.10.290.30">
    <property type="entry name" value="MM3350-like"/>
    <property type="match status" value="1"/>
</dbReference>
<keyword evidence="3" id="KW-1185">Reference proteome</keyword>
<dbReference type="OrthoDB" id="9816539at2"/>
<dbReference type="PANTHER" id="PTHR41878">
    <property type="entry name" value="LEXA REPRESSOR-RELATED"/>
    <property type="match status" value="1"/>
</dbReference>
<feature type="domain" description="Plasmid pRiA4b Orf3-like" evidence="1">
    <location>
        <begin position="18"/>
        <end position="179"/>
    </location>
</feature>
<dbReference type="Pfam" id="PF07929">
    <property type="entry name" value="PRiA4_ORF3"/>
    <property type="match status" value="1"/>
</dbReference>
<comment type="caution">
    <text evidence="2">The sequence shown here is derived from an EMBL/GenBank/DDBJ whole genome shotgun (WGS) entry which is preliminary data.</text>
</comment>
<dbReference type="EMBL" id="VJWL01000003">
    <property type="protein sequence ID" value="TRW48403.1"/>
    <property type="molecule type" value="Genomic_DNA"/>
</dbReference>
<dbReference type="AlphaFoldDB" id="A0A552X1D0"/>
<dbReference type="Proteomes" id="UP000320359">
    <property type="component" value="Unassembled WGS sequence"/>
</dbReference>
<accession>A0A552X1D0</accession>
<sequence length="448" mass="50721">MLERNAKPRPIALSHFATILISLEDAPVPIERIIRIPADFTLDFVHLFIQRAMGWEDAHLYQFNTPLGIIDCEQEREELSESLFDHEVTLREVLPEVGACIHYEYDLGDSWVHMIQLLEYSDADAGDTALLSATGRCPPEDSGGVGGYEYILHVLDEKLDPNELADLHEWLGCKTWDATDPQIATLEEGFQNLIQAIYKNAGIAPPSSAINNDIPAEDYDIPDTVYQFLARPYDSPEFLEIEIPDIPPKVPILHILEPVFEALRAGPIDRAPLLERETTPDDIGVADLDYQVHALGILECTDIVEIHDDQLALTARGRKLLEPKHRAELLLALVRSGLGAYNWARFGGHSDIPAIQFTFPLVFWKLSQSEEWTQITYFTDYLGELIPDIYFECQSPFMGPISELRDTWILRMQAISELFGLVELRGIDETVHADIRPGPHANLFHWHL</sequence>